<dbReference type="GO" id="GO:0016567">
    <property type="term" value="P:protein ubiquitination"/>
    <property type="evidence" value="ECO:0007669"/>
    <property type="project" value="UniProtKB-UniPathway"/>
</dbReference>
<name>A0A1E7FSZ5_9STRA</name>
<dbReference type="PANTHER" id="PTHR10706">
    <property type="entry name" value="F-BOX FAMILY PROTEIN"/>
    <property type="match status" value="1"/>
</dbReference>
<dbReference type="Pfam" id="PF12014">
    <property type="entry name" value="Cyclin_D1_bind"/>
    <property type="match status" value="1"/>
</dbReference>
<reference evidence="4 5" key="1">
    <citation type="submission" date="2016-09" db="EMBL/GenBank/DDBJ databases">
        <title>Extensive genetic diversity and differential bi-allelic expression allows diatom success in the polar Southern Ocean.</title>
        <authorList>
            <consortium name="DOE Joint Genome Institute"/>
            <person name="Mock T."/>
            <person name="Otillar R.P."/>
            <person name="Strauss J."/>
            <person name="Dupont C."/>
            <person name="Frickenhaus S."/>
            <person name="Maumus F."/>
            <person name="Mcmullan M."/>
            <person name="Sanges R."/>
            <person name="Schmutz J."/>
            <person name="Toseland A."/>
            <person name="Valas R."/>
            <person name="Veluchamy A."/>
            <person name="Ward B.J."/>
            <person name="Allen A."/>
            <person name="Barry K."/>
            <person name="Falciatore A."/>
            <person name="Ferrante M."/>
            <person name="Fortunato A.E."/>
            <person name="Gloeckner G."/>
            <person name="Gruber A."/>
            <person name="Hipkin R."/>
            <person name="Janech M."/>
            <person name="Kroth P."/>
            <person name="Leese F."/>
            <person name="Lindquist E."/>
            <person name="Lyon B.R."/>
            <person name="Martin J."/>
            <person name="Mayer C."/>
            <person name="Parker M."/>
            <person name="Quesneville H."/>
            <person name="Raymond J."/>
            <person name="Uhlig C."/>
            <person name="Valentin K.U."/>
            <person name="Worden A.Z."/>
            <person name="Armbrust E.V."/>
            <person name="Bowler C."/>
            <person name="Green B."/>
            <person name="Moulton V."/>
            <person name="Van Oosterhout C."/>
            <person name="Grigoriev I."/>
        </authorList>
    </citation>
    <scope>NUCLEOTIDE SEQUENCE [LARGE SCALE GENOMIC DNA]</scope>
    <source>
        <strain evidence="4 5">CCMP1102</strain>
    </source>
</reference>
<dbReference type="InterPro" id="IPR045048">
    <property type="entry name" value="FBXO31/39"/>
</dbReference>
<evidence type="ECO:0000256" key="1">
    <source>
        <dbReference type="ARBA" id="ARBA00004906"/>
    </source>
</evidence>
<evidence type="ECO:0000313" key="5">
    <source>
        <dbReference type="Proteomes" id="UP000095751"/>
    </source>
</evidence>
<feature type="coiled-coil region" evidence="3">
    <location>
        <begin position="29"/>
        <end position="94"/>
    </location>
</feature>
<keyword evidence="3" id="KW-0175">Coiled coil</keyword>
<dbReference type="EMBL" id="KV784354">
    <property type="protein sequence ID" value="OEU21215.1"/>
    <property type="molecule type" value="Genomic_DNA"/>
</dbReference>
<dbReference type="UniPathway" id="UPA00143"/>
<dbReference type="OrthoDB" id="722566at2759"/>
<keyword evidence="5" id="KW-1185">Reference proteome</keyword>
<dbReference type="KEGG" id="fcy:FRACYDRAFT_234841"/>
<organism evidence="4 5">
    <name type="scientific">Fragilariopsis cylindrus CCMP1102</name>
    <dbReference type="NCBI Taxonomy" id="635003"/>
    <lineage>
        <taxon>Eukaryota</taxon>
        <taxon>Sar</taxon>
        <taxon>Stramenopiles</taxon>
        <taxon>Ochrophyta</taxon>
        <taxon>Bacillariophyta</taxon>
        <taxon>Bacillariophyceae</taxon>
        <taxon>Bacillariophycidae</taxon>
        <taxon>Bacillariales</taxon>
        <taxon>Bacillariaceae</taxon>
        <taxon>Fragilariopsis</taxon>
    </lineage>
</organism>
<comment type="pathway">
    <text evidence="1">Protein modification; protein ubiquitination.</text>
</comment>
<dbReference type="Proteomes" id="UP000095751">
    <property type="component" value="Unassembled WGS sequence"/>
</dbReference>
<accession>A0A1E7FSZ5</accession>
<dbReference type="AlphaFoldDB" id="A0A1E7FSZ5"/>
<evidence type="ECO:0000313" key="4">
    <source>
        <dbReference type="EMBL" id="OEU21215.1"/>
    </source>
</evidence>
<proteinExistence type="predicted"/>
<keyword evidence="2" id="KW-0833">Ubl conjugation pathway</keyword>
<evidence type="ECO:0000256" key="3">
    <source>
        <dbReference type="SAM" id="Coils"/>
    </source>
</evidence>
<dbReference type="InParanoid" id="A0A1E7FSZ5"/>
<protein>
    <submittedName>
        <fullName evidence="4">Uncharacterized protein</fullName>
    </submittedName>
</protein>
<sequence>MAMNDISKARLDDKDSLASSKLFASGDELRILREDLKSLRQNLEWAQASNDDARIESLEKAIYKGESRDPSYMYDKAQKNIKEAKKMKDVTDEEKTILIEKWSSVATNSREFLPHLNMEGLWVGNYGDTKGLQVINITYSGDELIASKVTGDLNVPRGEKTFTVNMLPSNSSLLPPAELVNKNQRGEFHRFPGKGQVSRKGFKDNRFVEGQMILFENRFSFVWIPTKHYVLFHRPSPEMTLKLLRDTISKEDEIENMRNHVSRCFDMDLSTAIARQHDPFTTDEPFRRITTQEEVEKIEERVKESDRVNRIYQVKKWRNYIDQVLGKNM</sequence>
<dbReference type="PANTHER" id="PTHR10706:SF130">
    <property type="entry name" value="F-BOX ONLY PROTEIN 31"/>
    <property type="match status" value="1"/>
</dbReference>
<evidence type="ECO:0000256" key="2">
    <source>
        <dbReference type="ARBA" id="ARBA00022786"/>
    </source>
</evidence>
<gene>
    <name evidence="4" type="ORF">FRACYDRAFT_234841</name>
</gene>